<dbReference type="AlphaFoldDB" id="A0A645DNC1"/>
<dbReference type="Gene3D" id="3.40.50.10210">
    <property type="match status" value="1"/>
</dbReference>
<keyword evidence="1" id="KW-0808">Transferase</keyword>
<evidence type="ECO:0000313" key="1">
    <source>
        <dbReference type="EMBL" id="MPM90960.1"/>
    </source>
</evidence>
<dbReference type="PANTHER" id="PTHR43463:SF1">
    <property type="entry name" value="NICOTINATE-NUCLEOTIDE--DIMETHYLBENZIMIDAZOLE PHOSPHORIBOSYLTRANSFERASE"/>
    <property type="match status" value="1"/>
</dbReference>
<organism evidence="1">
    <name type="scientific">bioreactor metagenome</name>
    <dbReference type="NCBI Taxonomy" id="1076179"/>
    <lineage>
        <taxon>unclassified sequences</taxon>
        <taxon>metagenomes</taxon>
        <taxon>ecological metagenomes</taxon>
    </lineage>
</organism>
<dbReference type="InterPro" id="IPR036087">
    <property type="entry name" value="Nict_dMeBzImd_PRibTrfase_sf"/>
</dbReference>
<accession>A0A645DNC1</accession>
<sequence>MAGVFIGGALCRIPVLIDGFISSVSALVAARLCPACTQSMLASHVSAEPAAQLALDALGLKPLITAGMRLGEGTGAVCALPLLDMALTIYRDMPTFSGMGIDAYKPLGGEEQCERS</sequence>
<dbReference type="PANTHER" id="PTHR43463">
    <property type="entry name" value="NICOTINATE-NUCLEOTIDE--DIMETHYLBENZIMIDAZOLE PHOSPHORIBOSYLTRANSFERASE"/>
    <property type="match status" value="1"/>
</dbReference>
<reference evidence="1" key="1">
    <citation type="submission" date="2019-08" db="EMBL/GenBank/DDBJ databases">
        <authorList>
            <person name="Kucharzyk K."/>
            <person name="Murdoch R.W."/>
            <person name="Higgins S."/>
            <person name="Loffler F."/>
        </authorList>
    </citation>
    <scope>NUCLEOTIDE SEQUENCE</scope>
</reference>
<dbReference type="EC" id="2.4.2.21" evidence="1"/>
<name>A0A645DNC1_9ZZZZ</name>
<dbReference type="GO" id="GO:0008939">
    <property type="term" value="F:nicotinate-nucleotide-dimethylbenzimidazole phosphoribosyltransferase activity"/>
    <property type="evidence" value="ECO:0007669"/>
    <property type="project" value="UniProtKB-EC"/>
</dbReference>
<protein>
    <submittedName>
        <fullName evidence="1">Nicotinate-nucleotide--dimethylbenzimidazole phosphoribosyltransferase</fullName>
        <ecNumber evidence="1">2.4.2.21</ecNumber>
    </submittedName>
</protein>
<keyword evidence="1" id="KW-0328">Glycosyltransferase</keyword>
<dbReference type="InterPro" id="IPR003200">
    <property type="entry name" value="Nict_dMeBzImd_PRibTrfase"/>
</dbReference>
<proteinExistence type="predicted"/>
<dbReference type="Pfam" id="PF02277">
    <property type="entry name" value="DBI_PRT"/>
    <property type="match status" value="1"/>
</dbReference>
<dbReference type="EMBL" id="VSSQ01038086">
    <property type="protein sequence ID" value="MPM90960.1"/>
    <property type="molecule type" value="Genomic_DNA"/>
</dbReference>
<gene>
    <name evidence="1" type="primary">cobT_28</name>
    <name evidence="1" type="ORF">SDC9_138083</name>
</gene>
<dbReference type="SUPFAM" id="SSF52733">
    <property type="entry name" value="Nicotinate mononucleotide:5,6-dimethylbenzimidazole phosphoribosyltransferase (CobT)"/>
    <property type="match status" value="1"/>
</dbReference>
<comment type="caution">
    <text evidence="1">The sequence shown here is derived from an EMBL/GenBank/DDBJ whole genome shotgun (WGS) entry which is preliminary data.</text>
</comment>